<dbReference type="Proteomes" id="UP000515291">
    <property type="component" value="Chromosome"/>
</dbReference>
<protein>
    <submittedName>
        <fullName evidence="2">Uncharacterized protein</fullName>
    </submittedName>
</protein>
<sequence>MPVALKQPTPSIVTAPTTSPWMHLVWFGAAGLFVSILAMTYGLDLSPGFF</sequence>
<keyword evidence="1" id="KW-1133">Transmembrane helix</keyword>
<keyword evidence="1" id="KW-0812">Transmembrane</keyword>
<gene>
    <name evidence="2" type="ORF">HB776_16975</name>
</gene>
<dbReference type="KEGG" id="trb:HB776_16975"/>
<dbReference type="RefSeq" id="WP_158596709.1">
    <property type="nucleotide sequence ID" value="NZ_CP050292.1"/>
</dbReference>
<evidence type="ECO:0000313" key="2">
    <source>
        <dbReference type="EMBL" id="QND69798.1"/>
    </source>
</evidence>
<organism evidence="2 3">
    <name type="scientific">Tardiphaga robiniae</name>
    <dbReference type="NCBI Taxonomy" id="943830"/>
    <lineage>
        <taxon>Bacteria</taxon>
        <taxon>Pseudomonadati</taxon>
        <taxon>Pseudomonadota</taxon>
        <taxon>Alphaproteobacteria</taxon>
        <taxon>Hyphomicrobiales</taxon>
        <taxon>Nitrobacteraceae</taxon>
        <taxon>Tardiphaga</taxon>
    </lineage>
</organism>
<keyword evidence="1" id="KW-0472">Membrane</keyword>
<evidence type="ECO:0000256" key="1">
    <source>
        <dbReference type="SAM" id="Phobius"/>
    </source>
</evidence>
<dbReference type="AlphaFoldDB" id="A0A7G6TSR6"/>
<dbReference type="EMBL" id="CP050292">
    <property type="protein sequence ID" value="QND69798.1"/>
    <property type="molecule type" value="Genomic_DNA"/>
</dbReference>
<reference evidence="3" key="1">
    <citation type="journal article" date="2020" name="Mol. Plant Microbe">
        <title>Rhizobial microsymbionts of the narrowly endemic Oxytropis species growing in Kamchatka are characterized by significant genetic diversity and possess a set of genes that are associated with T3SS and T6SS secretion systems and can affect the development of symbiosis.</title>
        <authorList>
            <person name="Safronova V."/>
            <person name="Guro P."/>
            <person name="Sazanova A."/>
            <person name="Kuznetsova I."/>
            <person name="Belimov A."/>
            <person name="Yakubov V."/>
            <person name="Chirak E."/>
            <person name="Afonin A."/>
            <person name="Gogolev Y."/>
            <person name="Andronov E."/>
            <person name="Tikhonovich I."/>
        </authorList>
    </citation>
    <scope>NUCLEOTIDE SEQUENCE [LARGE SCALE GENOMIC DNA]</scope>
    <source>
        <strain evidence="3">581</strain>
    </source>
</reference>
<accession>A0A7G6TSR6</accession>
<evidence type="ECO:0000313" key="3">
    <source>
        <dbReference type="Proteomes" id="UP000515291"/>
    </source>
</evidence>
<proteinExistence type="predicted"/>
<name>A0A7G6TSR6_9BRAD</name>
<feature type="transmembrane region" description="Helical" evidence="1">
    <location>
        <begin position="20"/>
        <end position="43"/>
    </location>
</feature>